<name>T1C044_9ZZZZ</name>
<dbReference type="AlphaFoldDB" id="T1C044"/>
<evidence type="ECO:0000313" key="1">
    <source>
        <dbReference type="EMBL" id="EQD74193.1"/>
    </source>
</evidence>
<comment type="caution">
    <text evidence="1">The sequence shown here is derived from an EMBL/GenBank/DDBJ whole genome shotgun (WGS) entry which is preliminary data.</text>
</comment>
<reference evidence="1" key="2">
    <citation type="journal article" date="2014" name="ISME J.">
        <title>Microbial stratification in low pH oxic and suboxic macroscopic growths along an acid mine drainage.</title>
        <authorList>
            <person name="Mendez-Garcia C."/>
            <person name="Mesa V."/>
            <person name="Sprenger R.R."/>
            <person name="Richter M."/>
            <person name="Diez M.S."/>
            <person name="Solano J."/>
            <person name="Bargiela R."/>
            <person name="Golyshina O.V."/>
            <person name="Manteca A."/>
            <person name="Ramos J.L."/>
            <person name="Gallego J.R."/>
            <person name="Llorente I."/>
            <person name="Martins Dos Santos V.A."/>
            <person name="Jensen O.N."/>
            <person name="Pelaez A.I."/>
            <person name="Sanchez J."/>
            <person name="Ferrer M."/>
        </authorList>
    </citation>
    <scope>NUCLEOTIDE SEQUENCE</scope>
</reference>
<feature type="non-terminal residue" evidence="1">
    <location>
        <position position="35"/>
    </location>
</feature>
<proteinExistence type="predicted"/>
<reference evidence="1" key="1">
    <citation type="submission" date="2013-08" db="EMBL/GenBank/DDBJ databases">
        <authorList>
            <person name="Mendez C."/>
            <person name="Richter M."/>
            <person name="Ferrer M."/>
            <person name="Sanchez J."/>
        </authorList>
    </citation>
    <scope>NUCLEOTIDE SEQUENCE</scope>
</reference>
<sequence length="35" mass="4209">MKYAFIARHRRVWPITVQCRVLEVSVSGYHGHRVR</sequence>
<accession>T1C044</accession>
<dbReference type="EMBL" id="AUZY01001693">
    <property type="protein sequence ID" value="EQD74193.1"/>
    <property type="molecule type" value="Genomic_DNA"/>
</dbReference>
<gene>
    <name evidence="1" type="ORF">B1B_02806</name>
</gene>
<organism evidence="1">
    <name type="scientific">mine drainage metagenome</name>
    <dbReference type="NCBI Taxonomy" id="410659"/>
    <lineage>
        <taxon>unclassified sequences</taxon>
        <taxon>metagenomes</taxon>
        <taxon>ecological metagenomes</taxon>
    </lineage>
</organism>
<protein>
    <recommendedName>
        <fullName evidence="2">Transposase</fullName>
    </recommendedName>
</protein>
<evidence type="ECO:0008006" key="2">
    <source>
        <dbReference type="Google" id="ProtNLM"/>
    </source>
</evidence>